<evidence type="ECO:0000313" key="3">
    <source>
        <dbReference type="Proteomes" id="UP000053718"/>
    </source>
</evidence>
<keyword evidence="3" id="KW-1185">Reference proteome</keyword>
<dbReference type="STRING" id="1517416.IDAT_01065"/>
<feature type="transmembrane region" description="Helical" evidence="1">
    <location>
        <begin position="6"/>
        <end position="27"/>
    </location>
</feature>
<keyword evidence="1" id="KW-1133">Transmembrane helix</keyword>
<dbReference type="InterPro" id="IPR019670">
    <property type="entry name" value="DUF2523"/>
</dbReference>
<reference evidence="2 3" key="1">
    <citation type="submission" date="2014-06" db="EMBL/GenBank/DDBJ databases">
        <title>Draft genome sequence of Idiomarina sp. MCCC 1A10513.</title>
        <authorList>
            <person name="Du J."/>
            <person name="Lai Q."/>
            <person name="Shao Z."/>
        </authorList>
    </citation>
    <scope>NUCLEOTIDE SEQUENCE [LARGE SCALE GENOMIC DNA]</scope>
    <source>
        <strain evidence="2 3">MCCC 1A10513</strain>
    </source>
</reference>
<feature type="transmembrane region" description="Helical" evidence="1">
    <location>
        <begin position="34"/>
        <end position="58"/>
    </location>
</feature>
<evidence type="ECO:0000313" key="2">
    <source>
        <dbReference type="EMBL" id="KFZ29724.1"/>
    </source>
</evidence>
<evidence type="ECO:0000256" key="1">
    <source>
        <dbReference type="SAM" id="Phobius"/>
    </source>
</evidence>
<name>A0A094IV78_9GAMM</name>
<comment type="caution">
    <text evidence="2">The sequence shown here is derived from an EMBL/GenBank/DDBJ whole genome shotgun (WGS) entry which is preliminary data.</text>
</comment>
<keyword evidence="1" id="KW-0812">Transmembrane</keyword>
<organism evidence="2 3">
    <name type="scientific">Pseudidiomarina atlantica</name>
    <dbReference type="NCBI Taxonomy" id="1517416"/>
    <lineage>
        <taxon>Bacteria</taxon>
        <taxon>Pseudomonadati</taxon>
        <taxon>Pseudomonadota</taxon>
        <taxon>Gammaproteobacteria</taxon>
        <taxon>Alteromonadales</taxon>
        <taxon>Idiomarinaceae</taxon>
        <taxon>Pseudidiomarina</taxon>
    </lineage>
</organism>
<keyword evidence="1" id="KW-0472">Membrane</keyword>
<dbReference type="Proteomes" id="UP000053718">
    <property type="component" value="Unassembled WGS sequence"/>
</dbReference>
<gene>
    <name evidence="2" type="ORF">IDAT_01065</name>
</gene>
<protein>
    <submittedName>
        <fullName evidence="2">Uncharacterized protein</fullName>
    </submittedName>
</protein>
<dbReference type="Pfam" id="PF10734">
    <property type="entry name" value="DUF2523"/>
    <property type="match status" value="1"/>
</dbReference>
<feature type="transmembrane region" description="Helical" evidence="1">
    <location>
        <begin position="97"/>
        <end position="118"/>
    </location>
</feature>
<accession>A0A094IV78</accession>
<dbReference type="AlphaFoldDB" id="A0A094IV78"/>
<proteinExistence type="predicted"/>
<sequence length="133" mass="14382">MPIPFAGILVPLAGPLITFGTFLLGIFTKFRSWFGFWFITHIGDLAIGALYSVGAGWATYELGSFALTAIYNEILSNVSGMPEMLLVSINTMGMFEFLPIVFGGFSASLVLRGVVGGISASKFSMRKPENWVT</sequence>
<dbReference type="EMBL" id="JPIN01000001">
    <property type="protein sequence ID" value="KFZ29724.1"/>
    <property type="molecule type" value="Genomic_DNA"/>
</dbReference>